<evidence type="ECO:0000313" key="2">
    <source>
        <dbReference type="EMBL" id="JAD20862.1"/>
    </source>
</evidence>
<organism evidence="2">
    <name type="scientific">Arundo donax</name>
    <name type="common">Giant reed</name>
    <name type="synonym">Donax arundinaceus</name>
    <dbReference type="NCBI Taxonomy" id="35708"/>
    <lineage>
        <taxon>Eukaryota</taxon>
        <taxon>Viridiplantae</taxon>
        <taxon>Streptophyta</taxon>
        <taxon>Embryophyta</taxon>
        <taxon>Tracheophyta</taxon>
        <taxon>Spermatophyta</taxon>
        <taxon>Magnoliopsida</taxon>
        <taxon>Liliopsida</taxon>
        <taxon>Poales</taxon>
        <taxon>Poaceae</taxon>
        <taxon>PACMAD clade</taxon>
        <taxon>Arundinoideae</taxon>
        <taxon>Arundineae</taxon>
        <taxon>Arundo</taxon>
    </lineage>
</organism>
<sequence length="26" mass="2855">MFTTMKAITAPTSEKTKMEVRTLPAA</sequence>
<dbReference type="EMBL" id="GBRH01277033">
    <property type="protein sequence ID" value="JAD20862.1"/>
    <property type="molecule type" value="Transcribed_RNA"/>
</dbReference>
<evidence type="ECO:0000256" key="1">
    <source>
        <dbReference type="SAM" id="MobiDB-lite"/>
    </source>
</evidence>
<reference evidence="2" key="1">
    <citation type="submission" date="2014-09" db="EMBL/GenBank/DDBJ databases">
        <authorList>
            <person name="Magalhaes I.L.F."/>
            <person name="Oliveira U."/>
            <person name="Santos F.R."/>
            <person name="Vidigal T.H.D.A."/>
            <person name="Brescovit A.D."/>
            <person name="Santos A.J."/>
        </authorList>
    </citation>
    <scope>NUCLEOTIDE SEQUENCE</scope>
    <source>
        <tissue evidence="2">Shoot tissue taken approximately 20 cm above the soil surface</tissue>
    </source>
</reference>
<accession>A0A0A8YBL7</accession>
<name>A0A0A8YBL7_ARUDO</name>
<proteinExistence type="predicted"/>
<dbReference type="AlphaFoldDB" id="A0A0A8YBL7"/>
<protein>
    <submittedName>
        <fullName evidence="2">Uncharacterized protein</fullName>
    </submittedName>
</protein>
<feature type="region of interest" description="Disordered" evidence="1">
    <location>
        <begin position="1"/>
        <end position="26"/>
    </location>
</feature>
<reference evidence="2" key="2">
    <citation type="journal article" date="2015" name="Data Brief">
        <title>Shoot transcriptome of the giant reed, Arundo donax.</title>
        <authorList>
            <person name="Barrero R.A."/>
            <person name="Guerrero F.D."/>
            <person name="Moolhuijzen P."/>
            <person name="Goolsby J.A."/>
            <person name="Tidwell J."/>
            <person name="Bellgard S.E."/>
            <person name="Bellgard M.I."/>
        </authorList>
    </citation>
    <scope>NUCLEOTIDE SEQUENCE</scope>
    <source>
        <tissue evidence="2">Shoot tissue taken approximately 20 cm above the soil surface</tissue>
    </source>
</reference>